<dbReference type="SUPFAM" id="SSF63446">
    <property type="entry name" value="Type I dockerin domain"/>
    <property type="match status" value="1"/>
</dbReference>
<dbReference type="SMART" id="SM00710">
    <property type="entry name" value="PbH1"/>
    <property type="match status" value="9"/>
</dbReference>
<evidence type="ECO:0000313" key="5">
    <source>
        <dbReference type="Proteomes" id="UP000319908"/>
    </source>
</evidence>
<dbReference type="InterPro" id="IPR006626">
    <property type="entry name" value="PbH1"/>
</dbReference>
<evidence type="ECO:0000256" key="1">
    <source>
        <dbReference type="SAM" id="MobiDB-lite"/>
    </source>
</evidence>
<dbReference type="InterPro" id="IPR045474">
    <property type="entry name" value="GEVED"/>
</dbReference>
<dbReference type="InterPro" id="IPR007280">
    <property type="entry name" value="Peptidase_C_arc/bac"/>
</dbReference>
<dbReference type="Pfam" id="PF20009">
    <property type="entry name" value="GEVED"/>
    <property type="match status" value="1"/>
</dbReference>
<name>A0A5C6BVP6_9BACT</name>
<dbReference type="Proteomes" id="UP000319908">
    <property type="component" value="Unassembled WGS sequence"/>
</dbReference>
<evidence type="ECO:0000313" key="4">
    <source>
        <dbReference type="EMBL" id="TWU15697.1"/>
    </source>
</evidence>
<gene>
    <name evidence="4" type="ORF">Poly21_28940</name>
</gene>
<feature type="domain" description="Peptidase C-terminal archaeal/bacterial" evidence="2">
    <location>
        <begin position="899"/>
        <end position="972"/>
    </location>
</feature>
<feature type="region of interest" description="Disordered" evidence="1">
    <location>
        <begin position="1878"/>
        <end position="1902"/>
    </location>
</feature>
<accession>A0A5C6BVP6</accession>
<feature type="region of interest" description="Disordered" evidence="1">
    <location>
        <begin position="4186"/>
        <end position="4216"/>
    </location>
</feature>
<organism evidence="4 5">
    <name type="scientific">Allorhodopirellula heiligendammensis</name>
    <dbReference type="NCBI Taxonomy" id="2714739"/>
    <lineage>
        <taxon>Bacteria</taxon>
        <taxon>Pseudomonadati</taxon>
        <taxon>Planctomycetota</taxon>
        <taxon>Planctomycetia</taxon>
        <taxon>Pirellulales</taxon>
        <taxon>Pirellulaceae</taxon>
        <taxon>Allorhodopirellula</taxon>
    </lineage>
</organism>
<dbReference type="Pfam" id="PF04151">
    <property type="entry name" value="PPC"/>
    <property type="match status" value="1"/>
</dbReference>
<sequence length="5857" mass="614375">MTIGKPGKSSSNRSFRSALADRLGLVGRDGSTRKSGKRSSSARNRRAAIERRLNTQMLEPRQLLAGPELVGIQPNSGQLIQGGSSLGNAPLVNPTVLQTSPNELLFQFDDNSSIDVSTLLNSVGVNDDSVSPKGLSITRAGTDGGFEAASAITDFGTSSNAQVVNQVEVEFRASAQNPGVEGNGTIVRLISANLPLSAAPVLVTAADPDLKTIDIRLNSNPSRPATVADLLKALNSSPANQVVTAFSVHGSTQTPIGNKLPAGGQTLTLDGANTARATTDMGLGPTTQVRFLASQSGEIGTSVSVKIIGANLGSSSTPLVSVANSIITVRYNTATGARSTVGQLVAAVNSSPTASKLVQASLQRGSTGSAIATGFTTVTSTAPNGLALQGATDTVVTPGYVGIGDRPNEVVFRFAEALPDDTYQIEIYGSGDRALRNTNDEAFNDGMDFAVQFGINAPPRVLAVVPEPVSKVNGRLISEPNVAEVYFTSDVNASVLNKDFYTAVFTRDTVTGGDDEPIKPISVEPLNGRTDAVRVIFASPFSRTPDPDNAGAFIDGAVRFRIGDETLLPSDPSVIPVIEAGDSITRNPLSPVTEPGPMVIGAFNGSNTDQTTSVRLTGGSIVNPTDYDLQYPGGSGYEGVRDIRPDDPTRNDRVVPLGVWREDGDMTPGISTIYYNFPDSFQGEDFGTQTTDLNQTYLNLITEQQKRRVREVASLFSEYLGVQFIEVGQDAAAAISSANFNGPSGPIYSITVGELSGTFDGSGVLVNSAAGGVTVATRSLDDLGKTFLAGDPNASTANGNELIVLDGQDFDQSTDDFTGGEFFRGVFLGVGQLLGYGYADHLPQPITQSTESVLDPIMPTQNQIPATTDSLLEPNESSFPAPADIVNGQFLYKPESNDIDLYKFTLANAGTINISTIAERLSSSSTLDTMLRLYRIEGGVPIEIAANDDYFSNDSMIEVKVQAGEYVVGVSASGNDNYDPIISGTGIGGVTQGDYEVSMTFTPTTSAADAISDGSQVLDGDADGKAGGLFQYWFEPNDSNTTVFVDNAATGAGSGTLGSITNPFKTLNAAFQNVESRRLTENAVEVVRVVTGGTYQIGRNQNGAALTTGELTDIQVPKDVNLILDAGVTFEMRGSHIGVGSTSASQDRSNASVQLLGTPDEPVQLVGYGTNPQKGTWGGIDLRGDIDFADDSRVNMENNGVFLNHIQYADIKHAGGVVSIDGVPRTVAAIELADTRATVINSMISLSADAAIAATPDTFAETRFDESRYQNEVAAGAGLAPYFTSDFVRVGPQIRGNTILNNTYNGLLIRIDTPTGGSLEKLDVNARFDDTDIVHILIDNLIIEGNAGGPVSLHEPPSLLLAQANAVVNTPTTPAQVAGEVPAGSYAYRLTYVTKDGFESAASDPSVTVTLSGTGKIQLNSLPAVSSDTDYAGRRLYRAPVTGTDANGLPIYGEFVRVARLNTSSTSFVDTVAVGLTPLDPERVSDTGLALSGRLDPGLTIDPGTVIKLNQSRIDVTFGARLFAEGTATAPIVMTSLNDRRYGAGGTFNTNGLFQDSTPGAESSLQAGDWGGVFAAFGADASFDHAVFAGGGGTTRVEGGFASFNVIEAHQSDLRVANSRFESNDDGRSFVNDDDNSNNNPDNPLEQRVGRVNNASGTIFVRAAQPVIIDSTFVDGNGPAMTFDVNSFSWEEVTDHGRSTANPDAIDLADNLDALNMRGNSGPLIKGNAINTDGSDDGGLAGMEIRGGKVATEVVWDDTDIVHIVRDTIEVPNQHIYGGLRLESDARASLVVKFANQDQDIDDALLQRRAGIIVGGNSYTAEDELIDIADRVGGSLQIVGMPDFPVVLTSLVDDAVGAGFTPDGRANVDTDNNGIVLDQRTSTGDSDRLPQGLPISPSFGNNDSEVDLGREGGSVAPDAPYLIDNDVPANSVGYLQTAVGNGGRIDSITVTGFDAAQQQQLAAANLEFLYTTFINVTQDSLPGIPNPAPVELSDAFLPNQPIAIDLTSDDRVVSSGTYDIDYEIAGSPALGTQYATIFGRQIRWKAETFILDNRGTIYTQLSFETVDGLPFDAGRVNAIDVISYDNSGSPGLNDGNNLLYEIGTPGQSDFRLMTVNQDTGVAISHGGVYTNDSFNQNNATYTGFSAGSTYVLGQINNDQLVTGFGTALNGAQFQPGLQFQAGAPTFEGITAGTSAIGPAGDFDTAHQWRLSNSATEALVTSFIEFIPSDPASDPFPFDTSSNLPGVGSWDGIVIREAASDSNASLTAENEPANVGNSDTNALASRSQYLGELAPDRASGDENRRLGLIVDGELSSSGDVDVYSFVAQAGTQVWLDIDRTNLSLDSIVELVNANGQTIVLSDDAMAEAANIEELLALDIADPSTAARRAELTRLISSRTGRGADGLSIASVFGLATGQVDAGAGLAAFQDNYSINARDAGMRVILPGVVGQKTLYHVRVRSAISPQSKATLTADEKNKMVVGNTSDVAVDEESLLNQSGGLRGGLTQGSYQLQVRIEEADVFAGTQIRYSDVLYADNGVQVIGGPMHSPLSGEDFEKASDNGTLANAQRLGLYDTQFTGDPALDANVVVQPDGSILISRDDAQTNRVDVSLNNGAGPLSSDRLAKNISGTIDGIDDVDWYQFEIEYQQLTRDDAALYLATVFDIDYADGASRADLSLYVFDVDGNLVLIGGDSNVADDISLSSGGTTDLSRGSFGTADPYIGSAELPEGTYYVAVSNKFQAPAQLDQFTQRDATNPLVRLEPIDSTRRIAEEGFNNLGGFSNYTQVAEGPVVPVLFDNSSIVEQTLDDVFLYVNSSSGLFLVNPFTGARYANLGDFGTQIRDVAFTANGELFGYTVPQNLNDTNYQYTRIDTTNAGLTAVGTTGIGTFHDQQIEGTPAAPAVQELDQDSDDGLIVEAITIRARFGNEQGFFVADRPVPRQGLEPGPGLARQGYTENILYAFDDQTGEATGPDFDLTLANAGAGTDVREIGQIDTHEDPDDGLPEDANVIGVSAATAVNASGVAVPQLFDGDTFTLTNGTDFVTFELNQGYTLISSNPATIANGTVLSVTLPGRTPVRFELTNAANPTTPGNIVIPIDRTASNTVFIETVANAIQAQGIPVSFAGTQLALPTATAVALTPPGGTGVTGLTLRGSNLVQPGNAPVTLLPTDSAETISNRIVQAISVANANGSLPTVIGTSLGNAVRVTGVVVSANSVNGNLRLGGFANGGRITGVELIGSDLYAVSNNGGLYFVPSSSLGVNGNSGSNNNVGQYVQSATDLIGINFTGLRAGPNSLRDADGRQILFGITGSGTIYAFNLEGELQGVFAGGRTSIETGVSNAQGLDFSTLDFNLWHVTGARGDDAGHGINESFSGARPEQSGNNSLVFNYTAAAFNNRYAAGEAPVQNLGTAAENVRQDGQTVQNTYNFPGGARGEVQSNEFSLEGYAAADLPMMYFNYFLETDGVDQDLDGNGNPINSLFGKDQDSLRVYVVDQNGVEHLVATNNEARRGFSLDDEFDDPAQVGVYDDDIDVDVQQLFDNTGTWRQARVPLDQFAGQSGLSLRIEFATAGTTSSLTGEIRAVGGSQLTDGETLTINGEVFSIDLASTVTFSSGISLAELYADPAAISSFTVDGQQYVLNDGTRVIPAGAISINVLQDFPAGTELSQLTAGDIARAVAAPFDSQVKLNRMLPSGTGIEQFYEANPLPVGVDADDYYAANPDQLYTVYLNGTEFILLDTDTERANLTLPFDNDLSAARRTIDVLSIYKAAHPEAPANITLDDLTIDDVAEVVGLRIFENDQAVDYSQLVPSGTALENYYINRDVTFVVTIDGVEYVLDDGLRNLTLGQISVPLGSDVTRADIAGELQEVVENNTGVQAPVFETVSSFNFSDASDPIDPFGNVNVTGDTGRNDLTYQATPLPYNGGSMVVDGRGTLGTITPTQITNRGDVDLSSVSVVAGTTVTVKVTADQPGVTNNIRFFDKEGVELRSDNGNLLAVTNLAAGTVSFVAPSDSTYFIGISGPENASYDPRVAGSTDAAQTGGYAATISIEPELNIIATDASVEFNGAGSITTPATSGLSVSNQNPLTGTPIVVSSSDTPDEVAAALQLAVANRFAGGDISLVPRLGSAVRLPNLTFDADQLGPFTTTAQRYGDRFGGDYQAGTEDNAHEGAYIDDIVIGFAERGELVTSATPTAADEPFVDSGELSLTSPAETPRPTQSGPYQLEIRDASEYIASGNVSRAFPNTVDGRFRAFDTNERLVSGAVSLVTKPASEILDGSTFTLDGANKRVTFEFDVLPASGPSNGFAQNANRVVIQVPSDATAEEVADAIIARINSQQVKSILGVVANRGNLTQANTPGDVPDTQINLVGASSIRTNAIGASAFVSTISNDLRGDSNRDRVEQGEIVIENTRFSYNEDAGLQISRAAKESVISQSPLDATPSVLTYARNFNELNTENLIPGVVVRNNEFAYNQNVGIDISGLENGGLAMQNPVGFDRIINNTLVGGSITPAVGLGPQVFAGTFFPEGGVSFADSVLDSETVLGPDVEASFTDSEAALGSPDCYGVSAHDPENGLFTFSLGSGGHATFVFDDNLLTGSSSSPSDFVGVGDGVADLQIFEAGIPERVRVEISRDNVTYFNVGEIFGLDNKIDLDAFGFGLNDRFSYVRLTDLSPAGTNNFGAAGADIDAIGAISTVPRETFSPGQIGIQVQDNSAPTLLNNVVSNFQTGISIPPTPLATSGQVDSSADLTVIGATTYYRNNQPSRISGVDGYGQSAQFINPSDQVFVDPFNLIFTPQSRTPIIDSGIASLEDRGSLIALRNSLGLPASPIVAPLYDANGQLRVDDPTFATPLGVGLSGFIDRGAEERTDNEGPRFVLTSPRGQDLIFDEDSDLFGRSVTQGSIYDAFEIQLIDGIRPADTGYGVGVNDNTVTSENLLVTRLVLGSTEPEVLQEGIDYRFAYEPADNTIRITPIAGIWDDNAVYTIEFLGAQDGSVDGYTAVLKAEAGVNYSDGDQTFIDDQILETEVGIQLTVPSESLISTDPLTGISQPAISGQTLTIFDGTHPAVTFEFVTDVTEPINPDGTLPSTGNYAISLPNTASPNRIVQLLAQAINQLAATQPNILDIEAVFLDSATATASDSGRLQLLGTSTNANSDQSYVGLEDDSIFRHVNQELDVQLLPDSTLAGDGTRLTNYNETISVFDGTREIAFEFDSDGVLNVVGPDVNRVVLPVDPDASPRELVQTLLQGFRDVGLDVQASGASGVFRVRGTNGPISVTSLSGGALVTGNSKIGVSPGFGLQIPTTEGETSLAVQDGQSFTIALGLSTPVTFEIDFDGDLLDPGATPVTVVGGGQGGSPDLLANAIVAAVSAAFPTLNPVNQGGGQITLGGDDDTRLNTASTVLEQIGSAGDPASQPVVIRYNDDAATVAASFADAAIAAGLDGSDGSGVKLVDNRVLLKTTSTPLGDSIVTDFIADKAGNRLQPASERTASQVEILTGDVYDYGDASLTFGGGQQYPVMIQNNGPRHRIVNGDNDALYLGASVTADVNGINDDGDIDDGVILLGTLQPGFTTDFQVSINQGANAPLPASASYLDAWFDWNGDGIFGNGPGEVTRVSFPANNPFLINTISVNVPANAKLGDVQARFRLSYTEDLGALGTADAGEVEDYVYTVVDNPFTGTGDAEDVNASGNVTPLDALLIINVLNTNGGPVDLSNVPAGLVLPAFPDVNGDGMITSLDALRVINRLNTENPNHIPGGEPISATPSNALVYTSVADGVMATNATVAFDPTTSTMFSSRKDEPAGEPLLTETPVIAQPQKKSSETSIFDSPMTMQLDSIVDAIAQDRQDAQAAQSDDGTSAIDDFFAELM</sequence>
<feature type="domain" description="GEVED" evidence="3">
    <location>
        <begin position="5582"/>
        <end position="5658"/>
    </location>
</feature>
<dbReference type="Pfam" id="PF00404">
    <property type="entry name" value="Dockerin_1"/>
    <property type="match status" value="1"/>
</dbReference>
<keyword evidence="5" id="KW-1185">Reference proteome</keyword>
<dbReference type="RefSeq" id="WP_146407509.1">
    <property type="nucleotide sequence ID" value="NZ_SJPU01000002.1"/>
</dbReference>
<dbReference type="EMBL" id="SJPU01000002">
    <property type="protein sequence ID" value="TWU15697.1"/>
    <property type="molecule type" value="Genomic_DNA"/>
</dbReference>
<dbReference type="GO" id="GO:0004553">
    <property type="term" value="F:hydrolase activity, hydrolyzing O-glycosyl compounds"/>
    <property type="evidence" value="ECO:0007669"/>
    <property type="project" value="InterPro"/>
</dbReference>
<dbReference type="InterPro" id="IPR002105">
    <property type="entry name" value="Dockerin_1_rpt"/>
</dbReference>
<feature type="region of interest" description="Disordered" evidence="1">
    <location>
        <begin position="25"/>
        <end position="45"/>
    </location>
</feature>
<dbReference type="InterPro" id="IPR036439">
    <property type="entry name" value="Dockerin_dom_sf"/>
</dbReference>
<dbReference type="OrthoDB" id="247526at2"/>
<comment type="caution">
    <text evidence="4">The sequence shown here is derived from an EMBL/GenBank/DDBJ whole genome shotgun (WGS) entry which is preliminary data.</text>
</comment>
<feature type="compositionally biased region" description="Polar residues" evidence="1">
    <location>
        <begin position="4200"/>
        <end position="4216"/>
    </location>
</feature>
<dbReference type="Gene3D" id="2.60.120.380">
    <property type="match status" value="4"/>
</dbReference>
<feature type="region of interest" description="Disordered" evidence="1">
    <location>
        <begin position="1625"/>
        <end position="1648"/>
    </location>
</feature>
<proteinExistence type="predicted"/>
<dbReference type="GO" id="GO:0000272">
    <property type="term" value="P:polysaccharide catabolic process"/>
    <property type="evidence" value="ECO:0007669"/>
    <property type="project" value="InterPro"/>
</dbReference>
<evidence type="ECO:0000259" key="2">
    <source>
        <dbReference type="Pfam" id="PF04151"/>
    </source>
</evidence>
<protein>
    <submittedName>
        <fullName evidence="4">Uncharacterized protein</fullName>
    </submittedName>
</protein>
<evidence type="ECO:0000259" key="3">
    <source>
        <dbReference type="Pfam" id="PF20009"/>
    </source>
</evidence>
<reference evidence="4 5" key="1">
    <citation type="journal article" date="2020" name="Antonie Van Leeuwenhoek">
        <title>Rhodopirellula heiligendammensis sp. nov., Rhodopirellula pilleata sp. nov., and Rhodopirellula solitaria sp. nov. isolated from natural or artificial marine surfaces in Northern Germany and California, USA, and emended description of the genus Rhodopirellula.</title>
        <authorList>
            <person name="Kallscheuer N."/>
            <person name="Wiegand S."/>
            <person name="Jogler M."/>
            <person name="Boedeker C."/>
            <person name="Peeters S.H."/>
            <person name="Rast P."/>
            <person name="Heuer A."/>
            <person name="Jetten M.S.M."/>
            <person name="Rohde M."/>
            <person name="Jogler C."/>
        </authorList>
    </citation>
    <scope>NUCLEOTIDE SEQUENCE [LARGE SCALE GENOMIC DNA]</scope>
    <source>
        <strain evidence="4 5">Poly21</strain>
    </source>
</reference>